<dbReference type="Gene3D" id="1.25.40.10">
    <property type="entry name" value="Tetratricopeptide repeat domain"/>
    <property type="match status" value="1"/>
</dbReference>
<dbReference type="PANTHER" id="PTHR24363:SF0">
    <property type="entry name" value="SERINE_THREONINE KINASE LIKE DOMAIN CONTAINING 1"/>
    <property type="match status" value="1"/>
</dbReference>
<dbReference type="InterPro" id="IPR000719">
    <property type="entry name" value="Prot_kinase_dom"/>
</dbReference>
<dbReference type="EMBL" id="FNUJ01000010">
    <property type="protein sequence ID" value="SEF36307.1"/>
    <property type="molecule type" value="Genomic_DNA"/>
</dbReference>
<dbReference type="CDD" id="cd14014">
    <property type="entry name" value="STKc_PknB_like"/>
    <property type="match status" value="1"/>
</dbReference>
<dbReference type="PANTHER" id="PTHR24363">
    <property type="entry name" value="SERINE/THREONINE PROTEIN KINASE"/>
    <property type="match status" value="1"/>
</dbReference>
<evidence type="ECO:0000313" key="12">
    <source>
        <dbReference type="Proteomes" id="UP000198878"/>
    </source>
</evidence>
<dbReference type="InterPro" id="IPR031634">
    <property type="entry name" value="PknG_rubred"/>
</dbReference>
<keyword evidence="6" id="KW-0067">ATP-binding</keyword>
<evidence type="ECO:0000256" key="4">
    <source>
        <dbReference type="ARBA" id="ARBA00022741"/>
    </source>
</evidence>
<dbReference type="Gene3D" id="1.10.510.10">
    <property type="entry name" value="Transferase(Phosphotransferase) domain 1"/>
    <property type="match status" value="1"/>
</dbReference>
<keyword evidence="3" id="KW-0808">Transferase</keyword>
<dbReference type="PROSITE" id="PS50011">
    <property type="entry name" value="PROTEIN_KINASE_DOM"/>
    <property type="match status" value="1"/>
</dbReference>
<dbReference type="EC" id="2.7.11.1" evidence="1"/>
<evidence type="ECO:0000256" key="1">
    <source>
        <dbReference type="ARBA" id="ARBA00012513"/>
    </source>
</evidence>
<dbReference type="Pfam" id="PF16919">
    <property type="entry name" value="PknG_rubred"/>
    <property type="match status" value="1"/>
</dbReference>
<dbReference type="RefSeq" id="WP_086675332.1">
    <property type="nucleotide sequence ID" value="NZ_FNUJ01000010.1"/>
</dbReference>
<dbReference type="SUPFAM" id="SSF56112">
    <property type="entry name" value="Protein kinase-like (PK-like)"/>
    <property type="match status" value="1"/>
</dbReference>
<feature type="domain" description="Protein kinase" evidence="10">
    <location>
        <begin position="124"/>
        <end position="406"/>
    </location>
</feature>
<evidence type="ECO:0000313" key="11">
    <source>
        <dbReference type="EMBL" id="SEF36307.1"/>
    </source>
</evidence>
<dbReference type="OrthoDB" id="137117at2"/>
<dbReference type="GO" id="GO:0005524">
    <property type="term" value="F:ATP binding"/>
    <property type="evidence" value="ECO:0007669"/>
    <property type="project" value="UniProtKB-KW"/>
</dbReference>
<evidence type="ECO:0000256" key="6">
    <source>
        <dbReference type="ARBA" id="ARBA00022840"/>
    </source>
</evidence>
<dbReference type="SMART" id="SM00220">
    <property type="entry name" value="S_TKc"/>
    <property type="match status" value="1"/>
</dbReference>
<keyword evidence="2" id="KW-0723">Serine/threonine-protein kinase</keyword>
<dbReference type="InterPro" id="IPR011990">
    <property type="entry name" value="TPR-like_helical_dom_sf"/>
</dbReference>
<dbReference type="GO" id="GO:0004674">
    <property type="term" value="F:protein serine/threonine kinase activity"/>
    <property type="evidence" value="ECO:0007669"/>
    <property type="project" value="UniProtKB-KW"/>
</dbReference>
<accession>A0A1H5RFN3</accession>
<dbReference type="Gene3D" id="3.30.200.20">
    <property type="entry name" value="Phosphorylase Kinase, domain 1"/>
    <property type="match status" value="1"/>
</dbReference>
<dbReference type="Proteomes" id="UP000198878">
    <property type="component" value="Unassembled WGS sequence"/>
</dbReference>
<keyword evidence="5 11" id="KW-0418">Kinase</keyword>
<keyword evidence="12" id="KW-1185">Reference proteome</keyword>
<evidence type="ECO:0000256" key="2">
    <source>
        <dbReference type="ARBA" id="ARBA00022527"/>
    </source>
</evidence>
<dbReference type="SUPFAM" id="SSF48452">
    <property type="entry name" value="TPR-like"/>
    <property type="match status" value="1"/>
</dbReference>
<reference evidence="12" key="1">
    <citation type="submission" date="2016-10" db="EMBL/GenBank/DDBJ databases">
        <authorList>
            <person name="Varghese N."/>
            <person name="Submissions S."/>
        </authorList>
    </citation>
    <scope>NUCLEOTIDE SEQUENCE [LARGE SCALE GENOMIC DNA]</scope>
    <source>
        <strain evidence="12">DSM 44654</strain>
    </source>
</reference>
<keyword evidence="4" id="KW-0547">Nucleotide-binding</keyword>
<dbReference type="STRING" id="218821.SAMN05421837_11056"/>
<evidence type="ECO:0000259" key="10">
    <source>
        <dbReference type="PROSITE" id="PS50011"/>
    </source>
</evidence>
<comment type="catalytic activity">
    <reaction evidence="8">
        <text>L-seryl-[protein] + ATP = O-phospho-L-seryl-[protein] + ADP + H(+)</text>
        <dbReference type="Rhea" id="RHEA:17989"/>
        <dbReference type="Rhea" id="RHEA-COMP:9863"/>
        <dbReference type="Rhea" id="RHEA-COMP:11604"/>
        <dbReference type="ChEBI" id="CHEBI:15378"/>
        <dbReference type="ChEBI" id="CHEBI:29999"/>
        <dbReference type="ChEBI" id="CHEBI:30616"/>
        <dbReference type="ChEBI" id="CHEBI:83421"/>
        <dbReference type="ChEBI" id="CHEBI:456216"/>
        <dbReference type="EC" id="2.7.11.1"/>
    </reaction>
</comment>
<evidence type="ECO:0000256" key="7">
    <source>
        <dbReference type="ARBA" id="ARBA00047899"/>
    </source>
</evidence>
<name>A0A1H5RFN3_9PSEU</name>
<organism evidence="11 12">
    <name type="scientific">Amycolatopsis pretoriensis</name>
    <dbReference type="NCBI Taxonomy" id="218821"/>
    <lineage>
        <taxon>Bacteria</taxon>
        <taxon>Bacillati</taxon>
        <taxon>Actinomycetota</taxon>
        <taxon>Actinomycetes</taxon>
        <taxon>Pseudonocardiales</taxon>
        <taxon>Pseudonocardiaceae</taxon>
        <taxon>Amycolatopsis</taxon>
    </lineage>
</organism>
<dbReference type="AlphaFoldDB" id="A0A1H5RFN3"/>
<protein>
    <recommendedName>
        <fullName evidence="1">non-specific serine/threonine protein kinase</fullName>
        <ecNumber evidence="1">2.7.11.1</ecNumber>
    </recommendedName>
</protein>
<evidence type="ECO:0000256" key="9">
    <source>
        <dbReference type="SAM" id="MobiDB-lite"/>
    </source>
</evidence>
<evidence type="ECO:0000256" key="3">
    <source>
        <dbReference type="ARBA" id="ARBA00022679"/>
    </source>
</evidence>
<dbReference type="InterPro" id="IPR011009">
    <property type="entry name" value="Kinase-like_dom_sf"/>
</dbReference>
<gene>
    <name evidence="11" type="ORF">SAMN05421837_11056</name>
</gene>
<dbReference type="InterPro" id="IPR031636">
    <property type="entry name" value="PknG_TPR"/>
</dbReference>
<sequence length="748" mass="81000">MIHCEQPGCAGEIEFGFCNVCGLPPLPNEETVPEPGSGTGAPTAIRSRTGTGFDELPSEEEAAPHTQGQDTEVPETGRRCGVCDYPVGRSRGTRRGLASGLCQKCGTPFSFVPKLRPGDLIGHYEVVGPLAHGGVGWVYLAKDTHLDERPVAVKGLINEHDPRTAEAVVNEKKRLIGLNHENIVRIHDFVVAPGEGTGKPTGYIVMEYVGGKSLQEIKRLARDEKRPLPVEDVVNYGRQILAALGYLHGQGLVYCDMKPDNVIHQHRQVRLIDLGATCEAGFTGPGWWTPGYTVPREERKARGMQPDMDLFSVGKTLYALLTHSDEGRHRLPGARDPLEPGIKSLRLVLDRATAPDWHHRTGSAAEMSEQLDGVLRQLTALRGGTKLPPKPSARFATAPDLIDDGLGTPLPLRRWTAEPAGEDVLVPDPLDPGMPQPDTVARTLPDLLVDPDDPAAGLLATVTTGDPDRLLDELAKFGRPTAEIEFARCRVHLAQGRHTEAEAALREAGGRLGDDWRTHWHAGLLALHRKEIEGAAAAFTEVRRILPGELVPRLALGCCAQFLGSREEAAGHHALARKHYDEAAEHYDVVWRTDPAEVSAAFGLARIALAGSDRNGAVKPLDDVTAMSKHYDAARIAAIRVCAGRLGTDPGPDPRGVDQAVTRLTESAGFGPAHTRLRTEVQQAALHLYRDGSPTLPGGDVLGAPVTEKSVRRRLERSFTELAEQAGDDDQAGTLVDLANTVRPRTWW</sequence>
<dbReference type="Pfam" id="PF16918">
    <property type="entry name" value="PknG_TPR"/>
    <property type="match status" value="1"/>
</dbReference>
<dbReference type="Pfam" id="PF00069">
    <property type="entry name" value="Pkinase"/>
    <property type="match status" value="1"/>
</dbReference>
<evidence type="ECO:0000256" key="5">
    <source>
        <dbReference type="ARBA" id="ARBA00022777"/>
    </source>
</evidence>
<evidence type="ECO:0000256" key="8">
    <source>
        <dbReference type="ARBA" id="ARBA00048679"/>
    </source>
</evidence>
<comment type="catalytic activity">
    <reaction evidence="7">
        <text>L-threonyl-[protein] + ATP = O-phospho-L-threonyl-[protein] + ADP + H(+)</text>
        <dbReference type="Rhea" id="RHEA:46608"/>
        <dbReference type="Rhea" id="RHEA-COMP:11060"/>
        <dbReference type="Rhea" id="RHEA-COMP:11605"/>
        <dbReference type="ChEBI" id="CHEBI:15378"/>
        <dbReference type="ChEBI" id="CHEBI:30013"/>
        <dbReference type="ChEBI" id="CHEBI:30616"/>
        <dbReference type="ChEBI" id="CHEBI:61977"/>
        <dbReference type="ChEBI" id="CHEBI:456216"/>
        <dbReference type="EC" id="2.7.11.1"/>
    </reaction>
</comment>
<proteinExistence type="predicted"/>
<feature type="region of interest" description="Disordered" evidence="9">
    <location>
        <begin position="29"/>
        <end position="75"/>
    </location>
</feature>